<evidence type="ECO:0000259" key="2">
    <source>
        <dbReference type="PROSITE" id="PS50164"/>
    </source>
</evidence>
<dbReference type="EMBL" id="OBMI01000001">
    <property type="protein sequence ID" value="SOB80224.1"/>
    <property type="molecule type" value="Genomic_DNA"/>
</dbReference>
<name>A0A285QFF8_9SPHN</name>
<gene>
    <name evidence="3" type="ORF">SAMN06297144_0951</name>
</gene>
<dbReference type="AlphaFoldDB" id="A0A285QFF8"/>
<dbReference type="OrthoDB" id="287318at2"/>
<dbReference type="CDD" id="cd10448">
    <property type="entry name" value="GIY-YIG_unchar_3"/>
    <property type="match status" value="1"/>
</dbReference>
<evidence type="ECO:0000313" key="3">
    <source>
        <dbReference type="EMBL" id="SOB80224.1"/>
    </source>
</evidence>
<reference evidence="3 4" key="1">
    <citation type="submission" date="2017-07" db="EMBL/GenBank/DDBJ databases">
        <authorList>
            <person name="Sun Z.S."/>
            <person name="Albrecht U."/>
            <person name="Echele G."/>
            <person name="Lee C.C."/>
        </authorList>
    </citation>
    <scope>NUCLEOTIDE SEQUENCE [LARGE SCALE GENOMIC DNA]</scope>
    <source>
        <strain evidence="3 4">CGMCC 1.12672</strain>
    </source>
</reference>
<dbReference type="Proteomes" id="UP000219494">
    <property type="component" value="Unassembled WGS sequence"/>
</dbReference>
<dbReference type="GO" id="GO:0004519">
    <property type="term" value="F:endonuclease activity"/>
    <property type="evidence" value="ECO:0007669"/>
    <property type="project" value="UniProtKB-KW"/>
</dbReference>
<accession>A0A285QFF8</accession>
<evidence type="ECO:0000256" key="1">
    <source>
        <dbReference type="ARBA" id="ARBA00007435"/>
    </source>
</evidence>
<protein>
    <submittedName>
        <fullName evidence="3">Putative endonuclease</fullName>
    </submittedName>
</protein>
<keyword evidence="4" id="KW-1185">Reference proteome</keyword>
<evidence type="ECO:0000313" key="4">
    <source>
        <dbReference type="Proteomes" id="UP000219494"/>
    </source>
</evidence>
<dbReference type="Gene3D" id="3.40.1440.10">
    <property type="entry name" value="GIY-YIG endonuclease"/>
    <property type="match status" value="1"/>
</dbReference>
<organism evidence="3 4">
    <name type="scientific">Sphingomonas guangdongensis</name>
    <dbReference type="NCBI Taxonomy" id="1141890"/>
    <lineage>
        <taxon>Bacteria</taxon>
        <taxon>Pseudomonadati</taxon>
        <taxon>Pseudomonadota</taxon>
        <taxon>Alphaproteobacteria</taxon>
        <taxon>Sphingomonadales</taxon>
        <taxon>Sphingomonadaceae</taxon>
        <taxon>Sphingomonas</taxon>
    </lineage>
</organism>
<dbReference type="PANTHER" id="PTHR34477:SF5">
    <property type="entry name" value="BSL5627 PROTEIN"/>
    <property type="match status" value="1"/>
</dbReference>
<feature type="domain" description="GIY-YIG" evidence="2">
    <location>
        <begin position="1"/>
        <end position="76"/>
    </location>
</feature>
<comment type="similarity">
    <text evidence="1">Belongs to the UPF0213 family.</text>
</comment>
<dbReference type="InterPro" id="IPR000305">
    <property type="entry name" value="GIY-YIG_endonuc"/>
</dbReference>
<keyword evidence="3" id="KW-0255">Endonuclease</keyword>
<keyword evidence="3" id="KW-0540">Nuclease</keyword>
<dbReference type="InterPro" id="IPR035901">
    <property type="entry name" value="GIY-YIG_endonuc_sf"/>
</dbReference>
<dbReference type="PROSITE" id="PS50164">
    <property type="entry name" value="GIY_YIG"/>
    <property type="match status" value="1"/>
</dbReference>
<dbReference type="PANTHER" id="PTHR34477">
    <property type="entry name" value="UPF0213 PROTEIN YHBQ"/>
    <property type="match status" value="1"/>
</dbReference>
<keyword evidence="3" id="KW-0378">Hydrolase</keyword>
<proteinExistence type="inferred from homology"/>
<dbReference type="Pfam" id="PF01541">
    <property type="entry name" value="GIY-YIG"/>
    <property type="match status" value="1"/>
</dbReference>
<dbReference type="InterPro" id="IPR050190">
    <property type="entry name" value="UPF0213_domain"/>
</dbReference>
<sequence length="105" mass="12247">MRQPCVASRRMGTLYIGVTSDLVRRLHQHRDGSGSDFVKTYGVHLLVRYELFSDMPAAIAREKQLKRWHRDWKINLIESNNPDWHDLAPTLGLEPLRQRARKDGP</sequence>
<dbReference type="SUPFAM" id="SSF82771">
    <property type="entry name" value="GIY-YIG endonuclease"/>
    <property type="match status" value="1"/>
</dbReference>